<reference evidence="2 3" key="1">
    <citation type="journal article" date="2019" name="Environ. Microbiol.">
        <title>An active ?-lactamase is a part of an orchestrated cell wall stress resistance network of Bacillus subtilis and related rhizosphere species.</title>
        <authorList>
            <person name="Bucher T."/>
            <person name="Keren-Paz A."/>
            <person name="Hausser J."/>
            <person name="Olender T."/>
            <person name="Cytryn E."/>
            <person name="Kolodkin-Gal I."/>
        </authorList>
    </citation>
    <scope>NUCLEOTIDE SEQUENCE [LARGE SCALE GENOMIC DNA]</scope>
    <source>
        <strain evidence="2 3">I32</strain>
    </source>
</reference>
<evidence type="ECO:0000313" key="3">
    <source>
        <dbReference type="Proteomes" id="UP000308444"/>
    </source>
</evidence>
<feature type="transmembrane region" description="Helical" evidence="1">
    <location>
        <begin position="40"/>
        <end position="66"/>
    </location>
</feature>
<accession>A0A9X9F164</accession>
<feature type="non-terminal residue" evidence="2">
    <location>
        <position position="1"/>
    </location>
</feature>
<keyword evidence="1" id="KW-0812">Transmembrane</keyword>
<evidence type="ECO:0000256" key="1">
    <source>
        <dbReference type="SAM" id="Phobius"/>
    </source>
</evidence>
<comment type="caution">
    <text evidence="2">The sequence shown here is derived from an EMBL/GenBank/DDBJ whole genome shotgun (WGS) entry which is preliminary data.</text>
</comment>
<organism evidence="2 3">
    <name type="scientific">Bacillus cereus</name>
    <dbReference type="NCBI Taxonomy" id="1396"/>
    <lineage>
        <taxon>Bacteria</taxon>
        <taxon>Bacillati</taxon>
        <taxon>Bacillota</taxon>
        <taxon>Bacilli</taxon>
        <taxon>Bacillales</taxon>
        <taxon>Bacillaceae</taxon>
        <taxon>Bacillus</taxon>
        <taxon>Bacillus cereus group</taxon>
    </lineage>
</organism>
<dbReference type="Proteomes" id="UP000308444">
    <property type="component" value="Unassembled WGS sequence"/>
</dbReference>
<sequence>ARANLKGDTSVFFSSIFLSQLISNFPTSILLSNFTSDWKALLLGVNIGGLGTIIASLASVISYKLFTQANGKESKAYLIKFSIY</sequence>
<protein>
    <submittedName>
        <fullName evidence="2">Anion transporter</fullName>
    </submittedName>
</protein>
<feature type="transmembrane region" description="Helical" evidence="1">
    <location>
        <begin position="12"/>
        <end position="34"/>
    </location>
</feature>
<keyword evidence="1" id="KW-1133">Transmembrane helix</keyword>
<name>A0A9X9F164_BACCE</name>
<proteinExistence type="predicted"/>
<feature type="non-terminal residue" evidence="2">
    <location>
        <position position="84"/>
    </location>
</feature>
<keyword evidence="1" id="KW-0472">Membrane</keyword>
<gene>
    <name evidence="2" type="ORF">FC695_41765</name>
</gene>
<evidence type="ECO:0000313" key="2">
    <source>
        <dbReference type="EMBL" id="TKI82750.1"/>
    </source>
</evidence>
<dbReference type="EMBL" id="SZOH01004801">
    <property type="protein sequence ID" value="TKI82750.1"/>
    <property type="molecule type" value="Genomic_DNA"/>
</dbReference>
<dbReference type="AlphaFoldDB" id="A0A9X9F164"/>